<organism evidence="1 2">
    <name type="scientific">Castilleja foliolosa</name>
    <dbReference type="NCBI Taxonomy" id="1961234"/>
    <lineage>
        <taxon>Eukaryota</taxon>
        <taxon>Viridiplantae</taxon>
        <taxon>Streptophyta</taxon>
        <taxon>Embryophyta</taxon>
        <taxon>Tracheophyta</taxon>
        <taxon>Spermatophyta</taxon>
        <taxon>Magnoliopsida</taxon>
        <taxon>eudicotyledons</taxon>
        <taxon>Gunneridae</taxon>
        <taxon>Pentapetalae</taxon>
        <taxon>asterids</taxon>
        <taxon>lamiids</taxon>
        <taxon>Lamiales</taxon>
        <taxon>Orobanchaceae</taxon>
        <taxon>Pedicularideae</taxon>
        <taxon>Castillejinae</taxon>
        <taxon>Castilleja</taxon>
    </lineage>
</organism>
<protein>
    <submittedName>
        <fullName evidence="1">Uncharacterized protein</fullName>
    </submittedName>
</protein>
<evidence type="ECO:0000313" key="2">
    <source>
        <dbReference type="Proteomes" id="UP001632038"/>
    </source>
</evidence>
<evidence type="ECO:0000313" key="1">
    <source>
        <dbReference type="EMBL" id="KAL3630698.1"/>
    </source>
</evidence>
<gene>
    <name evidence="1" type="ORF">CASFOL_023682</name>
</gene>
<accession>A0ABD3CL77</accession>
<proteinExistence type="predicted"/>
<dbReference type="EMBL" id="JAVIJP010000032">
    <property type="protein sequence ID" value="KAL3630698.1"/>
    <property type="molecule type" value="Genomic_DNA"/>
</dbReference>
<keyword evidence="2" id="KW-1185">Reference proteome</keyword>
<dbReference type="Proteomes" id="UP001632038">
    <property type="component" value="Unassembled WGS sequence"/>
</dbReference>
<comment type="caution">
    <text evidence="1">The sequence shown here is derived from an EMBL/GenBank/DDBJ whole genome shotgun (WGS) entry which is preliminary data.</text>
</comment>
<name>A0ABD3CL77_9LAMI</name>
<reference evidence="2" key="1">
    <citation type="journal article" date="2024" name="IScience">
        <title>Strigolactones Initiate the Formation of Haustorium-like Structures in Castilleja.</title>
        <authorList>
            <person name="Buerger M."/>
            <person name="Peterson D."/>
            <person name="Chory J."/>
        </authorList>
    </citation>
    <scope>NUCLEOTIDE SEQUENCE [LARGE SCALE GENOMIC DNA]</scope>
</reference>
<sequence length="61" mass="6996">MVDEYSWRKKKDGNTLKEAQIFPGVNHERLIVNEAIDLSKGKNGDQKVVSPVKMTFEIYVT</sequence>
<dbReference type="AlphaFoldDB" id="A0ABD3CL77"/>